<gene>
    <name evidence="4" type="primary">LOC120056163</name>
</gene>
<dbReference type="Pfam" id="PF07686">
    <property type="entry name" value="V-set"/>
    <property type="match status" value="1"/>
</dbReference>
<feature type="domain" description="Ig-like" evidence="2">
    <location>
        <begin position="67"/>
        <end position="201"/>
    </location>
</feature>
<reference evidence="4" key="1">
    <citation type="submission" date="2025-08" db="UniProtKB">
        <authorList>
            <consortium name="RefSeq"/>
        </authorList>
    </citation>
    <scope>IDENTIFICATION</scope>
    <source>
        <tissue evidence="4">White muscle</tissue>
    </source>
</reference>
<dbReference type="InterPro" id="IPR003599">
    <property type="entry name" value="Ig_sub"/>
</dbReference>
<dbReference type="Gene3D" id="2.60.40.10">
    <property type="entry name" value="Immunoglobulins"/>
    <property type="match status" value="1"/>
</dbReference>
<keyword evidence="1" id="KW-1133">Transmembrane helix</keyword>
<evidence type="ECO:0000256" key="1">
    <source>
        <dbReference type="SAM" id="Phobius"/>
    </source>
</evidence>
<sequence length="350" mass="39266">MCNRTAFELEKKPCINSIKQCLNIKLEEHVTGFFACFHNFPSNDRFLFPFKPSKDQVESFIVAFVEPEMVICCPGVETKTSVTKQHGESVNLACSFTVAKDYSSFPFSVYWIKTISGNSSTCLYSYSYDSHVELYDHHCLIDEALLKRRSNTSSIPLTNPIFHNLKISNATYSDSGQYVCALQVLKNSKGHWKVITNVTVTVNGEFNNHTNRNDTAPLYTPGDPYIPLYVVGALFFSCLFVTVIVMMKNTKISQAESHTLRMKREQDGEKTLNSDCSPYAEGRGEDEGLFSLLKLTEVRDPVNTQNGAEEHAAVDVEPYSVVMLNTEYEAFDPQATQTSSTCPLRIGAKV</sequence>
<protein>
    <submittedName>
        <fullName evidence="4">Uncharacterized protein LOC120056163</fullName>
    </submittedName>
</protein>
<feature type="transmembrane region" description="Helical" evidence="1">
    <location>
        <begin position="226"/>
        <end position="247"/>
    </location>
</feature>
<dbReference type="SMART" id="SM00409">
    <property type="entry name" value="IG"/>
    <property type="match status" value="1"/>
</dbReference>
<keyword evidence="1" id="KW-0812">Transmembrane</keyword>
<proteinExistence type="predicted"/>
<dbReference type="RefSeq" id="XP_038860303.1">
    <property type="nucleotide sequence ID" value="XM_039004375.1"/>
</dbReference>
<evidence type="ECO:0000313" key="3">
    <source>
        <dbReference type="Proteomes" id="UP000808372"/>
    </source>
</evidence>
<dbReference type="Proteomes" id="UP000808372">
    <property type="component" value="Chromosome 1"/>
</dbReference>
<dbReference type="AlphaFoldDB" id="A0A8U1C1D2"/>
<dbReference type="InterPro" id="IPR013783">
    <property type="entry name" value="Ig-like_fold"/>
</dbReference>
<dbReference type="InterPro" id="IPR013106">
    <property type="entry name" value="Ig_V-set"/>
</dbReference>
<organism evidence="3 4">
    <name type="scientific">Salvelinus namaycush</name>
    <name type="common">Lake trout</name>
    <name type="synonym">Salmo namaycush</name>
    <dbReference type="NCBI Taxonomy" id="8040"/>
    <lineage>
        <taxon>Eukaryota</taxon>
        <taxon>Metazoa</taxon>
        <taxon>Chordata</taxon>
        <taxon>Craniata</taxon>
        <taxon>Vertebrata</taxon>
        <taxon>Euteleostomi</taxon>
        <taxon>Actinopterygii</taxon>
        <taxon>Neopterygii</taxon>
        <taxon>Teleostei</taxon>
        <taxon>Protacanthopterygii</taxon>
        <taxon>Salmoniformes</taxon>
        <taxon>Salmonidae</taxon>
        <taxon>Salmoninae</taxon>
        <taxon>Salvelinus</taxon>
    </lineage>
</organism>
<name>A0A8U1C1D2_SALNM</name>
<keyword evidence="3" id="KW-1185">Reference proteome</keyword>
<evidence type="ECO:0000313" key="4">
    <source>
        <dbReference type="RefSeq" id="XP_038860303.1"/>
    </source>
</evidence>
<accession>A0A8U1C1D2</accession>
<evidence type="ECO:0000259" key="2">
    <source>
        <dbReference type="PROSITE" id="PS50835"/>
    </source>
</evidence>
<dbReference type="PROSITE" id="PS50835">
    <property type="entry name" value="IG_LIKE"/>
    <property type="match status" value="1"/>
</dbReference>
<keyword evidence="1" id="KW-0472">Membrane</keyword>
<dbReference type="InterPro" id="IPR036179">
    <property type="entry name" value="Ig-like_dom_sf"/>
</dbReference>
<dbReference type="SUPFAM" id="SSF48726">
    <property type="entry name" value="Immunoglobulin"/>
    <property type="match status" value="1"/>
</dbReference>
<dbReference type="KEGG" id="snh:120056163"/>
<dbReference type="GeneID" id="120056163"/>
<dbReference type="InterPro" id="IPR007110">
    <property type="entry name" value="Ig-like_dom"/>
</dbReference>